<accession>A0ABS9YHY2</accession>
<evidence type="ECO:0000313" key="2">
    <source>
        <dbReference type="EMBL" id="MCI3276857.1"/>
    </source>
</evidence>
<protein>
    <submittedName>
        <fullName evidence="2">Transposase</fullName>
    </submittedName>
</protein>
<dbReference type="Proteomes" id="UP001165269">
    <property type="component" value="Unassembled WGS sequence"/>
</dbReference>
<name>A0ABS9YHY2_9ACTN</name>
<evidence type="ECO:0000313" key="3">
    <source>
        <dbReference type="Proteomes" id="UP001165269"/>
    </source>
</evidence>
<sequence length="80" mass="8929">MIEPALAAWHSKRRGRALDWGSPRRDLREITNAILHVDRTGDQWASFTRLEQAATDHPILDVVQRPPGTGGFSLRSPSGQ</sequence>
<comment type="caution">
    <text evidence="2">The sequence shown here is derived from an EMBL/GenBank/DDBJ whole genome shotgun (WGS) entry which is preliminary data.</text>
</comment>
<evidence type="ECO:0000256" key="1">
    <source>
        <dbReference type="SAM" id="MobiDB-lite"/>
    </source>
</evidence>
<dbReference type="EMBL" id="JALDAY010000013">
    <property type="protein sequence ID" value="MCI3276857.1"/>
    <property type="molecule type" value="Genomic_DNA"/>
</dbReference>
<reference evidence="2" key="1">
    <citation type="submission" date="2022-03" db="EMBL/GenBank/DDBJ databases">
        <title>Streptomyces 7R015 and 7R016 isolated from Barleria lupulina in Thailand.</title>
        <authorList>
            <person name="Kanchanasin P."/>
            <person name="Phongsopitanun W."/>
            <person name="Tanasupawat S."/>
        </authorList>
    </citation>
    <scope>NUCLEOTIDE SEQUENCE</scope>
    <source>
        <strain evidence="2">7R015</strain>
    </source>
</reference>
<proteinExistence type="predicted"/>
<keyword evidence="3" id="KW-1185">Reference proteome</keyword>
<feature type="region of interest" description="Disordered" evidence="1">
    <location>
        <begin position="61"/>
        <end position="80"/>
    </location>
</feature>
<gene>
    <name evidence="2" type="ORF">MQP27_37880</name>
</gene>
<organism evidence="2 3">
    <name type="scientific">Streptomyces cylindrosporus</name>
    <dbReference type="NCBI Taxonomy" id="2927583"/>
    <lineage>
        <taxon>Bacteria</taxon>
        <taxon>Bacillati</taxon>
        <taxon>Actinomycetota</taxon>
        <taxon>Actinomycetes</taxon>
        <taxon>Kitasatosporales</taxon>
        <taxon>Streptomycetaceae</taxon>
        <taxon>Streptomyces</taxon>
    </lineage>
</organism>